<comment type="caution">
    <text evidence="7">The sequence shown here is derived from an EMBL/GenBank/DDBJ whole genome shotgun (WGS) entry which is preliminary data.</text>
</comment>
<dbReference type="Gene3D" id="3.40.640.10">
    <property type="entry name" value="Type I PLP-dependent aspartate aminotransferase-like (Major domain)"/>
    <property type="match status" value="1"/>
</dbReference>
<organism evidence="7 8">
    <name type="scientific">Rhynocoris fuscipes</name>
    <dbReference type="NCBI Taxonomy" id="488301"/>
    <lineage>
        <taxon>Eukaryota</taxon>
        <taxon>Metazoa</taxon>
        <taxon>Ecdysozoa</taxon>
        <taxon>Arthropoda</taxon>
        <taxon>Hexapoda</taxon>
        <taxon>Insecta</taxon>
        <taxon>Pterygota</taxon>
        <taxon>Neoptera</taxon>
        <taxon>Paraneoptera</taxon>
        <taxon>Hemiptera</taxon>
        <taxon>Heteroptera</taxon>
        <taxon>Panheteroptera</taxon>
        <taxon>Cimicomorpha</taxon>
        <taxon>Reduviidae</taxon>
        <taxon>Harpactorinae</taxon>
        <taxon>Harpactorini</taxon>
        <taxon>Rhynocoris</taxon>
    </lineage>
</organism>
<dbReference type="SUPFAM" id="SSF53383">
    <property type="entry name" value="PLP-dependent transferases"/>
    <property type="match status" value="1"/>
</dbReference>
<comment type="similarity">
    <text evidence="2 6">Belongs to the class-III pyridoxal-phosphate-dependent aminotransferase family.</text>
</comment>
<protein>
    <recommendedName>
        <fullName evidence="9">Ornithine aminotransferase</fullName>
    </recommendedName>
</protein>
<dbReference type="InterPro" id="IPR015422">
    <property type="entry name" value="PyrdxlP-dep_Trfase_small"/>
</dbReference>
<evidence type="ECO:0000256" key="5">
    <source>
        <dbReference type="ARBA" id="ARBA00022898"/>
    </source>
</evidence>
<dbReference type="InterPro" id="IPR015421">
    <property type="entry name" value="PyrdxlP-dep_Trfase_major"/>
</dbReference>
<gene>
    <name evidence="7" type="ORF">O3M35_000874</name>
</gene>
<dbReference type="GO" id="GO:0030170">
    <property type="term" value="F:pyridoxal phosphate binding"/>
    <property type="evidence" value="ECO:0007669"/>
    <property type="project" value="InterPro"/>
</dbReference>
<dbReference type="GO" id="GO:0042802">
    <property type="term" value="F:identical protein binding"/>
    <property type="evidence" value="ECO:0007669"/>
    <property type="project" value="TreeGrafter"/>
</dbReference>
<keyword evidence="3" id="KW-0032">Aminotransferase</keyword>
<dbReference type="InterPro" id="IPR015424">
    <property type="entry name" value="PyrdxlP-dep_Trfase"/>
</dbReference>
<keyword evidence="4" id="KW-0808">Transferase</keyword>
<evidence type="ECO:0000256" key="2">
    <source>
        <dbReference type="ARBA" id="ARBA00008954"/>
    </source>
</evidence>
<dbReference type="PANTHER" id="PTHR11986">
    <property type="entry name" value="AMINOTRANSFERASE CLASS III"/>
    <property type="match status" value="1"/>
</dbReference>
<evidence type="ECO:0000256" key="4">
    <source>
        <dbReference type="ARBA" id="ARBA00022679"/>
    </source>
</evidence>
<dbReference type="Proteomes" id="UP001461498">
    <property type="component" value="Unassembled WGS sequence"/>
</dbReference>
<dbReference type="Pfam" id="PF00202">
    <property type="entry name" value="Aminotran_3"/>
    <property type="match status" value="1"/>
</dbReference>
<evidence type="ECO:0000256" key="1">
    <source>
        <dbReference type="ARBA" id="ARBA00001933"/>
    </source>
</evidence>
<keyword evidence="5 6" id="KW-0663">Pyridoxal phosphate</keyword>
<dbReference type="AlphaFoldDB" id="A0AAW1DST3"/>
<evidence type="ECO:0000256" key="3">
    <source>
        <dbReference type="ARBA" id="ARBA00022576"/>
    </source>
</evidence>
<dbReference type="Gene3D" id="3.90.1150.10">
    <property type="entry name" value="Aspartate Aminotransferase, domain 1"/>
    <property type="match status" value="1"/>
</dbReference>
<evidence type="ECO:0000256" key="6">
    <source>
        <dbReference type="RuleBase" id="RU003560"/>
    </source>
</evidence>
<comment type="cofactor">
    <cofactor evidence="1">
        <name>pyridoxal 5'-phosphate</name>
        <dbReference type="ChEBI" id="CHEBI:597326"/>
    </cofactor>
</comment>
<dbReference type="GO" id="GO:0008483">
    <property type="term" value="F:transaminase activity"/>
    <property type="evidence" value="ECO:0007669"/>
    <property type="project" value="UniProtKB-KW"/>
</dbReference>
<name>A0AAW1DST3_9HEMI</name>
<reference evidence="7 8" key="1">
    <citation type="submission" date="2022-12" db="EMBL/GenBank/DDBJ databases">
        <title>Chromosome-level genome assembly of true bugs.</title>
        <authorList>
            <person name="Ma L."/>
            <person name="Li H."/>
        </authorList>
    </citation>
    <scope>NUCLEOTIDE SEQUENCE [LARGE SCALE GENOMIC DNA]</scope>
    <source>
        <strain evidence="7">Lab_2022b</strain>
    </source>
</reference>
<dbReference type="PANTHER" id="PTHR11986:SF79">
    <property type="entry name" value="ACETYLORNITHINE AMINOTRANSFERASE, MITOCHONDRIAL"/>
    <property type="match status" value="1"/>
</dbReference>
<accession>A0AAW1DST3</accession>
<evidence type="ECO:0000313" key="7">
    <source>
        <dbReference type="EMBL" id="KAK9512442.1"/>
    </source>
</evidence>
<keyword evidence="8" id="KW-1185">Reference proteome</keyword>
<dbReference type="InterPro" id="IPR005814">
    <property type="entry name" value="Aminotrans_3"/>
</dbReference>
<evidence type="ECO:0008006" key="9">
    <source>
        <dbReference type="Google" id="ProtNLM"/>
    </source>
</evidence>
<dbReference type="EMBL" id="JAPXFL010000001">
    <property type="protein sequence ID" value="KAK9512442.1"/>
    <property type="molecule type" value="Genomic_DNA"/>
</dbReference>
<proteinExistence type="inferred from homology"/>
<evidence type="ECO:0000313" key="8">
    <source>
        <dbReference type="Proteomes" id="UP001461498"/>
    </source>
</evidence>
<dbReference type="InterPro" id="IPR050103">
    <property type="entry name" value="Class-III_PLP-dep_AT"/>
</dbReference>
<sequence>MFLQRRSLQQLALAAINSPPKTGGSDYAIFGTRIDEKTRVGPVDWISSKGTLVVTKDHPKIVECLHSPLKPVCKLLPELSSSFTRLTGFNKVMITDYGLQAYHLALRFAAYWGQAKKGVPFQDAVMLATPSSFIGRCFPTESSWPLIKLIAFNNLSALEGELWTNNNVCGLLMDTIQWGDSVEEPGPGYLAEVRRTCDKHNVLWIADETSCGLGRTGQMMAYMSQGCQPDIVILAPTLGCGLYQTGVLLTTEQVFSIADQEFITRCLSENSLVMSVALETMKALENESLADNAADLGEYLREAIKFTFGPEEIPQVHGRGLLTAIRIHGGIGKAEEICNLMQERGVSVWKCSDQYVGITPPLHTDVEQIKKGVQVLASVIDSLFERHIIR</sequence>